<keyword evidence="1" id="KW-0812">Transmembrane</keyword>
<keyword evidence="1" id="KW-0472">Membrane</keyword>
<feature type="transmembrane region" description="Helical" evidence="1">
    <location>
        <begin position="36"/>
        <end position="69"/>
    </location>
</feature>
<dbReference type="Pfam" id="PF16316">
    <property type="entry name" value="DUF4956"/>
    <property type="match status" value="1"/>
</dbReference>
<organism evidence="2 3">
    <name type="scientific">Prochlorococcus marinus str. MIT 9314</name>
    <dbReference type="NCBI Taxonomy" id="167548"/>
    <lineage>
        <taxon>Bacteria</taxon>
        <taxon>Bacillati</taxon>
        <taxon>Cyanobacteriota</taxon>
        <taxon>Cyanophyceae</taxon>
        <taxon>Synechococcales</taxon>
        <taxon>Prochlorococcaceae</taxon>
        <taxon>Prochlorococcus</taxon>
    </lineage>
</organism>
<reference evidence="3" key="1">
    <citation type="journal article" date="2014" name="Sci. Data">
        <title>Genomes of diverse isolates of the marine cyanobacterium Prochlorococcus.</title>
        <authorList>
            <person name="Biller S."/>
            <person name="Berube P."/>
            <person name="Thompson J."/>
            <person name="Kelly L."/>
            <person name="Roggensack S."/>
            <person name="Awad L."/>
            <person name="Roache-Johnson K."/>
            <person name="Ding H."/>
            <person name="Giovannoni S.J."/>
            <person name="Moore L.R."/>
            <person name="Chisholm S.W."/>
        </authorList>
    </citation>
    <scope>NUCLEOTIDE SEQUENCE [LARGE SCALE GENOMIC DNA]</scope>
    <source>
        <strain evidence="3">MIT 9314</strain>
    </source>
</reference>
<name>A0A0A2AIL7_PROMR</name>
<dbReference type="Proteomes" id="UP000030533">
    <property type="component" value="Unassembled WGS sequence"/>
</dbReference>
<evidence type="ECO:0000313" key="3">
    <source>
        <dbReference type="Proteomes" id="UP000030533"/>
    </source>
</evidence>
<dbReference type="AlphaFoldDB" id="A0A0A2AIL7"/>
<dbReference type="InterPro" id="IPR032531">
    <property type="entry name" value="DUF4956"/>
</dbReference>
<comment type="caution">
    <text evidence="2">The sequence shown here is derived from an EMBL/GenBank/DDBJ whole genome shotgun (WGS) entry which is preliminary data.</text>
</comment>
<keyword evidence="1" id="KW-1133">Transmembrane helix</keyword>
<evidence type="ECO:0000313" key="2">
    <source>
        <dbReference type="EMBL" id="KGG00274.1"/>
    </source>
</evidence>
<evidence type="ECO:0008006" key="4">
    <source>
        <dbReference type="Google" id="ProtNLM"/>
    </source>
</evidence>
<accession>A0A0A2AIL7</accession>
<evidence type="ECO:0000256" key="1">
    <source>
        <dbReference type="SAM" id="Phobius"/>
    </source>
</evidence>
<dbReference type="STRING" id="167548.EU98_1806"/>
<sequence length="166" mass="18500">MIVISVVKSSLALSLGLVGALSIVRFRTPIKDPEELTYLFLCIAFGLSVGADQYLLAVLGFLFVSIYVYLRSKSRRSSSKSKEGSFSLFLTMPCDISESEILEKINKFCDYVSLKRISSQNEKINELFFSIVINDVNSLLALKKNLKSISDKITYDFIDTSNIIGA</sequence>
<gene>
    <name evidence="2" type="ORF">EU98_1806</name>
</gene>
<dbReference type="eggNOG" id="COG1285">
    <property type="taxonomic scope" value="Bacteria"/>
</dbReference>
<dbReference type="EMBL" id="JNAO01000013">
    <property type="protein sequence ID" value="KGG00274.1"/>
    <property type="molecule type" value="Genomic_DNA"/>
</dbReference>
<proteinExistence type="predicted"/>
<protein>
    <recommendedName>
        <fullName evidence="4">DUF4956 domain-containing protein</fullName>
    </recommendedName>
</protein>